<dbReference type="Pfam" id="PF01476">
    <property type="entry name" value="LysM"/>
    <property type="match status" value="2"/>
</dbReference>
<name>A0ABV6QI85_9ACTN</name>
<dbReference type="PANTHER" id="PTHR33734:SF22">
    <property type="entry name" value="MEMBRANE-BOUND LYTIC MUREIN TRANSGLYCOSYLASE D"/>
    <property type="match status" value="1"/>
</dbReference>
<dbReference type="InterPro" id="IPR036779">
    <property type="entry name" value="LysM_dom_sf"/>
</dbReference>
<sequence>MDNLRNSAPTSAADQAAETATTISGGTTGPTQTHTGSAQPHTGPSQTRTGPAHTGGRTSAPAEHEPVSVSATAWSAARDNRRRTTLMIAKGVSVPLIAAGLITAGSPGFGGYKVQSGDTLSHIAQRYGTTVNALVKLNHLPGNGNAIYVGDILKLPGKGGSGKTVRPQRPRAGVVYVIKPGDTIERIARRYKIKQSALLAANGLTRSARIFAGKPLRIPIAVPGKPAKPPKTSKPAKPKKKNNTFAGRTYSDKVVAAADRNRAILRSRDLPSRAQIRALIIATAKRHGVNPNLALAISWQESGWKQRVVSPANAIGAMQVIPSTGRFSSNIVGRDLDLLKPRDNITAGVVLLDRLTNAAELPIAIAGYYQGLGGVRRHGMYADTKVYVQNVTRIMNRLDQGWNPAG</sequence>
<dbReference type="SUPFAM" id="SSF53955">
    <property type="entry name" value="Lysozyme-like"/>
    <property type="match status" value="1"/>
</dbReference>
<feature type="compositionally biased region" description="Polar residues" evidence="1">
    <location>
        <begin position="1"/>
        <end position="24"/>
    </location>
</feature>
<dbReference type="InterPro" id="IPR023346">
    <property type="entry name" value="Lysozyme-like_dom_sf"/>
</dbReference>
<reference evidence="3 4" key="1">
    <citation type="submission" date="2024-09" db="EMBL/GenBank/DDBJ databases">
        <authorList>
            <person name="Sun Q."/>
            <person name="Mori K."/>
        </authorList>
    </citation>
    <scope>NUCLEOTIDE SEQUENCE [LARGE SCALE GENOMIC DNA]</scope>
    <source>
        <strain evidence="3 4">CGMCC 1.15906</strain>
    </source>
</reference>
<keyword evidence="4" id="KW-1185">Reference proteome</keyword>
<dbReference type="InterPro" id="IPR008258">
    <property type="entry name" value="Transglycosylase_SLT_dom_1"/>
</dbReference>
<dbReference type="SUPFAM" id="SSF54106">
    <property type="entry name" value="LysM domain"/>
    <property type="match status" value="2"/>
</dbReference>
<dbReference type="RefSeq" id="WP_380045627.1">
    <property type="nucleotide sequence ID" value="NZ_JBHLTC010000011.1"/>
</dbReference>
<dbReference type="CDD" id="cd00254">
    <property type="entry name" value="LT-like"/>
    <property type="match status" value="1"/>
</dbReference>
<dbReference type="InterPro" id="IPR018392">
    <property type="entry name" value="LysM"/>
</dbReference>
<feature type="region of interest" description="Disordered" evidence="1">
    <location>
        <begin position="221"/>
        <end position="245"/>
    </location>
</feature>
<feature type="compositionally biased region" description="Polar residues" evidence="1">
    <location>
        <begin position="37"/>
        <end position="49"/>
    </location>
</feature>
<accession>A0ABV6QI85</accession>
<dbReference type="PANTHER" id="PTHR33734">
    <property type="entry name" value="LYSM DOMAIN-CONTAINING GPI-ANCHORED PROTEIN 2"/>
    <property type="match status" value="1"/>
</dbReference>
<dbReference type="Gene3D" id="3.10.350.10">
    <property type="entry name" value="LysM domain"/>
    <property type="match status" value="2"/>
</dbReference>
<dbReference type="CDD" id="cd00118">
    <property type="entry name" value="LysM"/>
    <property type="match status" value="2"/>
</dbReference>
<feature type="domain" description="LysM" evidence="2">
    <location>
        <begin position="174"/>
        <end position="218"/>
    </location>
</feature>
<dbReference type="SMART" id="SM00257">
    <property type="entry name" value="LysM"/>
    <property type="match status" value="2"/>
</dbReference>
<gene>
    <name evidence="3" type="ORF">ACFFGN_09800</name>
</gene>
<feature type="domain" description="LysM" evidence="2">
    <location>
        <begin position="110"/>
        <end position="155"/>
    </location>
</feature>
<dbReference type="Pfam" id="PF01464">
    <property type="entry name" value="SLT"/>
    <property type="match status" value="1"/>
</dbReference>
<comment type="caution">
    <text evidence="3">The sequence shown here is derived from an EMBL/GenBank/DDBJ whole genome shotgun (WGS) entry which is preliminary data.</text>
</comment>
<evidence type="ECO:0000256" key="1">
    <source>
        <dbReference type="SAM" id="MobiDB-lite"/>
    </source>
</evidence>
<organism evidence="3 4">
    <name type="scientific">Kribbella deserti</name>
    <dbReference type="NCBI Taxonomy" id="1926257"/>
    <lineage>
        <taxon>Bacteria</taxon>
        <taxon>Bacillati</taxon>
        <taxon>Actinomycetota</taxon>
        <taxon>Actinomycetes</taxon>
        <taxon>Propionibacteriales</taxon>
        <taxon>Kribbellaceae</taxon>
        <taxon>Kribbella</taxon>
    </lineage>
</organism>
<evidence type="ECO:0000313" key="3">
    <source>
        <dbReference type="EMBL" id="MFC0624354.1"/>
    </source>
</evidence>
<evidence type="ECO:0000259" key="2">
    <source>
        <dbReference type="PROSITE" id="PS51782"/>
    </source>
</evidence>
<dbReference type="Gene3D" id="1.10.530.10">
    <property type="match status" value="1"/>
</dbReference>
<dbReference type="EMBL" id="JBHLTC010000011">
    <property type="protein sequence ID" value="MFC0624354.1"/>
    <property type="molecule type" value="Genomic_DNA"/>
</dbReference>
<dbReference type="PROSITE" id="PS51782">
    <property type="entry name" value="LYSM"/>
    <property type="match status" value="2"/>
</dbReference>
<dbReference type="Proteomes" id="UP001589890">
    <property type="component" value="Unassembled WGS sequence"/>
</dbReference>
<evidence type="ECO:0000313" key="4">
    <source>
        <dbReference type="Proteomes" id="UP001589890"/>
    </source>
</evidence>
<feature type="region of interest" description="Disordered" evidence="1">
    <location>
        <begin position="1"/>
        <end position="70"/>
    </location>
</feature>
<protein>
    <submittedName>
        <fullName evidence="3">LysM peptidoglycan-binding domain-containing protein</fullName>
    </submittedName>
</protein>
<proteinExistence type="predicted"/>